<keyword evidence="1" id="KW-1185">Reference proteome</keyword>
<reference evidence="2" key="1">
    <citation type="submission" date="2022-11" db="UniProtKB">
        <authorList>
            <consortium name="WormBaseParasite"/>
        </authorList>
    </citation>
    <scope>IDENTIFICATION</scope>
</reference>
<evidence type="ECO:0000313" key="2">
    <source>
        <dbReference type="WBParaSite" id="Minc3s03214g33159"/>
    </source>
</evidence>
<evidence type="ECO:0000313" key="1">
    <source>
        <dbReference type="Proteomes" id="UP000887563"/>
    </source>
</evidence>
<accession>A0A914MZ85</accession>
<name>A0A914MZ85_MELIC</name>
<dbReference type="Proteomes" id="UP000887563">
    <property type="component" value="Unplaced"/>
</dbReference>
<dbReference type="WBParaSite" id="Minc3s03214g33159">
    <property type="protein sequence ID" value="Minc3s03214g33159"/>
    <property type="gene ID" value="Minc3s03214g33159"/>
</dbReference>
<organism evidence="1 2">
    <name type="scientific">Meloidogyne incognita</name>
    <name type="common">Southern root-knot nematode worm</name>
    <name type="synonym">Oxyuris incognita</name>
    <dbReference type="NCBI Taxonomy" id="6306"/>
    <lineage>
        <taxon>Eukaryota</taxon>
        <taxon>Metazoa</taxon>
        <taxon>Ecdysozoa</taxon>
        <taxon>Nematoda</taxon>
        <taxon>Chromadorea</taxon>
        <taxon>Rhabditida</taxon>
        <taxon>Tylenchina</taxon>
        <taxon>Tylenchomorpha</taxon>
        <taxon>Tylenchoidea</taxon>
        <taxon>Meloidogynidae</taxon>
        <taxon>Meloidogyninae</taxon>
        <taxon>Meloidogyne</taxon>
        <taxon>Meloidogyne incognita group</taxon>
    </lineage>
</organism>
<protein>
    <submittedName>
        <fullName evidence="2">Candidate secreted effector</fullName>
    </submittedName>
</protein>
<dbReference type="AlphaFoldDB" id="A0A914MZ85"/>
<sequence length="108" mass="12503">MISPSKSITKFPSFVIFKLKNNSVSFLSYILYRLQSARTSPTKIKLSKHGIKNSTTYLDGCEQGYYFCIWSTQPQEKSTTYILHRCFDTPIRQNMSGLLYKLVHLLIP</sequence>
<proteinExistence type="predicted"/>